<keyword evidence="2" id="KW-1185">Reference proteome</keyword>
<evidence type="ECO:0000313" key="1">
    <source>
        <dbReference type="EMBL" id="RMC17094.1"/>
    </source>
</evidence>
<evidence type="ECO:0000313" key="2">
    <source>
        <dbReference type="Proteomes" id="UP000269221"/>
    </source>
</evidence>
<proteinExistence type="predicted"/>
<dbReference type="Proteomes" id="UP000269221">
    <property type="component" value="Unassembled WGS sequence"/>
</dbReference>
<sequence>MRTLVYAVNRRSDQRRRVPPGDEPANDAAINTRWVSYLLQSSSTSLNTTPEKAIKTLFQPRNSIQLTWRHGHEYLMKRRDMRSKCSSMFATDKRPKTAKGNLASIEGTILEGIANFQEERDALHRVQRNATKQIHGLENKLFDIRLKELNSDYQRESGEPNSLIGI</sequence>
<gene>
    <name evidence="1" type="ORF">DUI87_05671</name>
</gene>
<accession>A0A3M0L017</accession>
<reference evidence="1 2" key="1">
    <citation type="submission" date="2018-07" db="EMBL/GenBank/DDBJ databases">
        <title>A high quality draft genome assembly of the barn swallow (H. rustica rustica).</title>
        <authorList>
            <person name="Formenti G."/>
            <person name="Chiara M."/>
            <person name="Poveda L."/>
            <person name="Francoijs K.-J."/>
            <person name="Bonisoli-Alquati A."/>
            <person name="Canova L."/>
            <person name="Gianfranceschi L."/>
            <person name="Horner D.S."/>
            <person name="Saino N."/>
        </authorList>
    </citation>
    <scope>NUCLEOTIDE SEQUENCE [LARGE SCALE GENOMIC DNA]</scope>
    <source>
        <strain evidence="1">Chelidonia</strain>
        <tissue evidence="1">Blood</tissue>
    </source>
</reference>
<name>A0A3M0L017_HIRRU</name>
<organism evidence="1 2">
    <name type="scientific">Hirundo rustica rustica</name>
    <dbReference type="NCBI Taxonomy" id="333673"/>
    <lineage>
        <taxon>Eukaryota</taxon>
        <taxon>Metazoa</taxon>
        <taxon>Chordata</taxon>
        <taxon>Craniata</taxon>
        <taxon>Vertebrata</taxon>
        <taxon>Euteleostomi</taxon>
        <taxon>Archelosauria</taxon>
        <taxon>Archosauria</taxon>
        <taxon>Dinosauria</taxon>
        <taxon>Saurischia</taxon>
        <taxon>Theropoda</taxon>
        <taxon>Coelurosauria</taxon>
        <taxon>Aves</taxon>
        <taxon>Neognathae</taxon>
        <taxon>Neoaves</taxon>
        <taxon>Telluraves</taxon>
        <taxon>Australaves</taxon>
        <taxon>Passeriformes</taxon>
        <taxon>Sylvioidea</taxon>
        <taxon>Hirundinidae</taxon>
        <taxon>Hirundo</taxon>
    </lineage>
</organism>
<dbReference type="EMBL" id="QRBI01000099">
    <property type="protein sequence ID" value="RMC17094.1"/>
    <property type="molecule type" value="Genomic_DNA"/>
</dbReference>
<dbReference type="AlphaFoldDB" id="A0A3M0L017"/>
<comment type="caution">
    <text evidence="1">The sequence shown here is derived from an EMBL/GenBank/DDBJ whole genome shotgun (WGS) entry which is preliminary data.</text>
</comment>
<protein>
    <submittedName>
        <fullName evidence="1">Uncharacterized protein</fullName>
    </submittedName>
</protein>